<evidence type="ECO:0000313" key="2">
    <source>
        <dbReference type="EMBL" id="CAB1435821.1"/>
    </source>
</evidence>
<feature type="compositionally biased region" description="Polar residues" evidence="1">
    <location>
        <begin position="87"/>
        <end position="101"/>
    </location>
</feature>
<feature type="region of interest" description="Disordered" evidence="1">
    <location>
        <begin position="67"/>
        <end position="101"/>
    </location>
</feature>
<reference evidence="2" key="1">
    <citation type="submission" date="2020-03" db="EMBL/GenBank/DDBJ databases">
        <authorList>
            <person name="Weist P."/>
        </authorList>
    </citation>
    <scope>NUCLEOTIDE SEQUENCE</scope>
</reference>
<protein>
    <submittedName>
        <fullName evidence="2">Uncharacterized protein</fullName>
    </submittedName>
</protein>
<dbReference type="AlphaFoldDB" id="A0A9N7YSW5"/>
<dbReference type="Proteomes" id="UP001153269">
    <property type="component" value="Unassembled WGS sequence"/>
</dbReference>
<feature type="compositionally biased region" description="Low complexity" evidence="1">
    <location>
        <begin position="71"/>
        <end position="80"/>
    </location>
</feature>
<evidence type="ECO:0000256" key="1">
    <source>
        <dbReference type="SAM" id="MobiDB-lite"/>
    </source>
</evidence>
<evidence type="ECO:0000313" key="3">
    <source>
        <dbReference type="Proteomes" id="UP001153269"/>
    </source>
</evidence>
<keyword evidence="3" id="KW-1185">Reference proteome</keyword>
<gene>
    <name evidence="2" type="ORF">PLEPLA_LOCUS23866</name>
</gene>
<sequence>MRRASHLLSGRVRDGGAGRSRITRCVSVRVRSVTLQRHGGWQRRPGTWITAPSEPTAVVCCPRELAPPAPRASYPRPGSSTRHIDVTTETSTQTKTRCVRH</sequence>
<comment type="caution">
    <text evidence="2">The sequence shown here is derived from an EMBL/GenBank/DDBJ whole genome shotgun (WGS) entry which is preliminary data.</text>
</comment>
<name>A0A9N7YSW5_PLEPL</name>
<organism evidence="2 3">
    <name type="scientific">Pleuronectes platessa</name>
    <name type="common">European plaice</name>
    <dbReference type="NCBI Taxonomy" id="8262"/>
    <lineage>
        <taxon>Eukaryota</taxon>
        <taxon>Metazoa</taxon>
        <taxon>Chordata</taxon>
        <taxon>Craniata</taxon>
        <taxon>Vertebrata</taxon>
        <taxon>Euteleostomi</taxon>
        <taxon>Actinopterygii</taxon>
        <taxon>Neopterygii</taxon>
        <taxon>Teleostei</taxon>
        <taxon>Neoteleostei</taxon>
        <taxon>Acanthomorphata</taxon>
        <taxon>Carangaria</taxon>
        <taxon>Pleuronectiformes</taxon>
        <taxon>Pleuronectoidei</taxon>
        <taxon>Pleuronectidae</taxon>
        <taxon>Pleuronectes</taxon>
    </lineage>
</organism>
<accession>A0A9N7YSW5</accession>
<proteinExistence type="predicted"/>
<dbReference type="EMBL" id="CADEAL010001813">
    <property type="protein sequence ID" value="CAB1435821.1"/>
    <property type="molecule type" value="Genomic_DNA"/>
</dbReference>